<keyword evidence="2" id="KW-1185">Reference proteome</keyword>
<organism evidence="1 2">
    <name type="scientific">Ambrosiozyma monospora</name>
    <name type="common">Yeast</name>
    <name type="synonym">Endomycopsis monosporus</name>
    <dbReference type="NCBI Taxonomy" id="43982"/>
    <lineage>
        <taxon>Eukaryota</taxon>
        <taxon>Fungi</taxon>
        <taxon>Dikarya</taxon>
        <taxon>Ascomycota</taxon>
        <taxon>Saccharomycotina</taxon>
        <taxon>Pichiomycetes</taxon>
        <taxon>Pichiales</taxon>
        <taxon>Pichiaceae</taxon>
        <taxon>Ambrosiozyma</taxon>
    </lineage>
</organism>
<protein>
    <submittedName>
        <fullName evidence="1">Unnamed protein product</fullName>
    </submittedName>
</protein>
<accession>A0ACB5TQ54</accession>
<dbReference type="EMBL" id="BSXS01008432">
    <property type="protein sequence ID" value="GME92461.1"/>
    <property type="molecule type" value="Genomic_DNA"/>
</dbReference>
<gene>
    <name evidence="1" type="ORF">Amon02_000907800</name>
</gene>
<comment type="caution">
    <text evidence="1">The sequence shown here is derived from an EMBL/GenBank/DDBJ whole genome shotgun (WGS) entry which is preliminary data.</text>
</comment>
<evidence type="ECO:0000313" key="1">
    <source>
        <dbReference type="EMBL" id="GME92461.1"/>
    </source>
</evidence>
<evidence type="ECO:0000313" key="2">
    <source>
        <dbReference type="Proteomes" id="UP001165064"/>
    </source>
</evidence>
<dbReference type="Proteomes" id="UP001165064">
    <property type="component" value="Unassembled WGS sequence"/>
</dbReference>
<sequence length="607" mass="69352">MPKQEFGAYFHSIGTTYHKQSSVLTKQPSCQDSRDHVFQYFMQVQQDTITTTTTNSKQNEITTSCGSSANAIEPVKSPLHAFVLEQAFKKGRHSDVTIRAFDKDYHLHKLFLERNPFFASLISWPLDDNDSDDDSDDDNEDEDDEVVEPESDYGDDDVEAESDYGDDDKDTKGVGKSTKTSSKKLDKTNKPKKDYHELCFDDPLITKQSFELCLKRLYFETDSVHEHQIPIQVMATANYLSMTEVINDTVLYLTSNMDMNNVKQSLEFCMNRVIDGDLNEQLLDNCKRYMLRSGWGDGPEAWVGIPVSVCVDIVGKDYFFVPTEYQRAKFIMALLESRIVKVDKSKDDDEFGSVVGELKSRDSRASDVLSVVENTYLDIEADGEESTEDPELLRKVLNEEVIYTHLTMEQLYELKQYHDVNGNTYIYKDTLINTMFEAANIRNQILSSTEDRINYIYPFDDEPATSTPTTPTAPNSTSTTLETSTQSPAKQGKKYHYFKDSSSRYEWFPIELDLANVCDNRKVLATRMPPLRISVVFRNWSSLEEGHSLCSEVFFYAGAYWRVSVSRFHPEVAVFEAQFSSNDDFPIKDSDIPCAAEPDDRQSSVKK</sequence>
<name>A0ACB5TQ54_AMBMO</name>
<reference evidence="1" key="1">
    <citation type="submission" date="2023-04" db="EMBL/GenBank/DDBJ databases">
        <title>Ambrosiozyma monospora NBRC 10751.</title>
        <authorList>
            <person name="Ichikawa N."/>
            <person name="Sato H."/>
            <person name="Tonouchi N."/>
        </authorList>
    </citation>
    <scope>NUCLEOTIDE SEQUENCE</scope>
    <source>
        <strain evidence="1">NBRC 10751</strain>
    </source>
</reference>
<proteinExistence type="predicted"/>